<evidence type="ECO:0000313" key="3">
    <source>
        <dbReference type="EMBL" id="RYN44744.1"/>
    </source>
</evidence>
<feature type="transmembrane region" description="Helical" evidence="2">
    <location>
        <begin position="744"/>
        <end position="766"/>
    </location>
</feature>
<sequence length="819" mass="90860">MTTRQPLQALPPPSANVVNTRYAHLQRPVTTRSANGAAAMEAQGYGQEDTQDAASVGSALSSLEDDAEDEFEKRMIQNARDERRLNQALGGRPQAFKKARTHPRVGLTLDNLERNSAAAAGADAQVKFQSPPSSSGSTRSDPALRAPATWGRKGRTNRSWMRTITYEEEQGQQQPQTPVPADDSIHDHFDQQDASLPHRSVPDSPLSHKGTPRNDESQEWDLTFELNEASMIASTPYIPRNTVLDDIRQREAESLREQATQPSQPSQSPKRRLRARTHSWQSIGKAQPVTGIGNQDSPVAMYRSVESIATVDREVAATPQVVPPRRIPSRREDSQDLLRRLARVSNTPSPRQAAPSRPESAPPAQLNTSSQTVATGTAQSEAQSASVEKVPVPAQAPNEAAAPSTVQQEQDKPKEAERSSEPAPAPAPEATGDDARSVDATPMPKERPVLNPKTPVVTGAWVDTPGPRTVQRPAVTSRSRSRSPRKASPPRQRPSEKGSAPVAEEPSEAVAIEPLRPHLPKSALQSLVDEAKSKGRRPSVDYGDSTINSLEDLITPSAESPMEEDTLQGLQLPTETPRNEAERQRQQELLHLHRMNDRLRAARTSIRDASRGMKRVEDQVEHVEEGENGEKVKVISRTCPCAIDGHVQTFSMWKWSKGLFWEQRLKILRQTSGSPWRIWGGLTGLSICLILLFTWWMSEEIACEMYCQPMYAYSSPYPFSVNANAPKYPFVIPTLIYRTFIQSWWVPISSFFSWIGATMWACFFGFEEAHLVNHSASQTITSTNTIKENRWISEEAAKLLEEKGWDHSMFEDEILPGGR</sequence>
<dbReference type="EMBL" id="PDXF01000011">
    <property type="protein sequence ID" value="RYO04080.1"/>
    <property type="molecule type" value="Genomic_DNA"/>
</dbReference>
<feature type="compositionally biased region" description="Low complexity" evidence="1">
    <location>
        <begin position="348"/>
        <end position="365"/>
    </location>
</feature>
<feature type="region of interest" description="Disordered" evidence="1">
    <location>
        <begin position="557"/>
        <end position="585"/>
    </location>
</feature>
<dbReference type="Proteomes" id="UP000292402">
    <property type="component" value="Unassembled WGS sequence"/>
</dbReference>
<feature type="region of interest" description="Disordered" evidence="1">
    <location>
        <begin position="29"/>
        <end position="69"/>
    </location>
</feature>
<keyword evidence="2" id="KW-1133">Transmembrane helix</keyword>
<dbReference type="AlphaFoldDB" id="A0A4Q4M611"/>
<feature type="transmembrane region" description="Helical" evidence="2">
    <location>
        <begin position="676"/>
        <end position="696"/>
    </location>
</feature>
<feature type="compositionally biased region" description="Low complexity" evidence="1">
    <location>
        <begin position="130"/>
        <end position="141"/>
    </location>
</feature>
<feature type="compositionally biased region" description="Basic and acidic residues" evidence="1">
    <location>
        <begin position="409"/>
        <end position="420"/>
    </location>
</feature>
<comment type="caution">
    <text evidence="3">The sequence shown here is derived from an EMBL/GenBank/DDBJ whole genome shotgun (WGS) entry which is preliminary data.</text>
</comment>
<reference evidence="4" key="1">
    <citation type="submission" date="2017-10" db="EMBL/GenBank/DDBJ databases">
        <authorList>
            <person name="Armitage A.D."/>
            <person name="Barbara D.J."/>
            <person name="Woodhall J.W."/>
            <person name="Sreenivasaprasad S."/>
            <person name="Lane C.R."/>
            <person name="Clarkson J.P."/>
            <person name="Harrison R.J."/>
        </authorList>
    </citation>
    <scope>NUCLEOTIDE SEQUENCE</scope>
    <source>
        <strain evidence="4">FERA 635</strain>
    </source>
</reference>
<dbReference type="Proteomes" id="UP000293195">
    <property type="component" value="Unassembled WGS sequence"/>
</dbReference>
<accession>A0A4Q4M611</accession>
<gene>
    <name evidence="3" type="ORF">AA0114_g9727</name>
    <name evidence="4" type="ORF">AA0119_g4225</name>
</gene>
<evidence type="ECO:0000256" key="2">
    <source>
        <dbReference type="SAM" id="Phobius"/>
    </source>
</evidence>
<keyword evidence="6" id="KW-1185">Reference proteome</keyword>
<evidence type="ECO:0000313" key="4">
    <source>
        <dbReference type="EMBL" id="RYO04080.1"/>
    </source>
</evidence>
<reference evidence="3" key="3">
    <citation type="journal article" date="2019" name="J. ISSAAS">
        <title>Genomics, evolutionary history and diagnostics of the Alternaria alternata species group including apple and Asian pear pathotypes.</title>
        <authorList>
            <person name="Armitage A.D."/>
            <person name="Cockerton H.M."/>
            <person name="Sreenivasaprasad S."/>
            <person name="Woodhall J."/>
            <person name="Lane C."/>
            <person name="Harrison R.J."/>
            <person name="Clarkson J.P."/>
        </authorList>
    </citation>
    <scope>NUCLEOTIDE SEQUENCE</scope>
    <source>
        <strain evidence="3">FERA 1082</strain>
    </source>
</reference>
<reference evidence="4 5" key="2">
    <citation type="journal article" date="2019" name="bioRxiv">
        <title>Genomics, evolutionary history and diagnostics of the Alternaria alternata species group including apple and Asian pear pathotypes.</title>
        <authorList>
            <person name="Armitage A.D."/>
            <person name="Cockerton H.M."/>
            <person name="Sreenivasaprasad S."/>
            <person name="Woodhall J.W."/>
            <person name="Lane C.R."/>
            <person name="Harrison R.J."/>
            <person name="Clarkson J.P."/>
        </authorList>
    </citation>
    <scope>NUCLEOTIDE SEQUENCE [LARGE SCALE GENOMIC DNA]</scope>
    <source>
        <strain evidence="5">FERA 1082</strain>
        <strain evidence="4">FERA 635</strain>
    </source>
</reference>
<organism evidence="3 5">
    <name type="scientific">Alternaria tenuissima</name>
    <dbReference type="NCBI Taxonomy" id="119927"/>
    <lineage>
        <taxon>Eukaryota</taxon>
        <taxon>Fungi</taxon>
        <taxon>Dikarya</taxon>
        <taxon>Ascomycota</taxon>
        <taxon>Pezizomycotina</taxon>
        <taxon>Dothideomycetes</taxon>
        <taxon>Pleosporomycetidae</taxon>
        <taxon>Pleosporales</taxon>
        <taxon>Pleosporineae</taxon>
        <taxon>Pleosporaceae</taxon>
        <taxon>Alternaria</taxon>
        <taxon>Alternaria sect. Alternaria</taxon>
        <taxon>Alternaria alternata complex</taxon>
    </lineage>
</organism>
<name>A0A4Q4M611_9PLEO</name>
<evidence type="ECO:0000313" key="5">
    <source>
        <dbReference type="Proteomes" id="UP000292402"/>
    </source>
</evidence>
<dbReference type="EMBL" id="PDXA01000039">
    <property type="protein sequence ID" value="RYN44744.1"/>
    <property type="molecule type" value="Genomic_DNA"/>
</dbReference>
<keyword evidence="2" id="KW-0812">Transmembrane</keyword>
<evidence type="ECO:0000313" key="6">
    <source>
        <dbReference type="Proteomes" id="UP000293195"/>
    </source>
</evidence>
<protein>
    <submittedName>
        <fullName evidence="3">Uncharacterized protein</fullName>
    </submittedName>
</protein>
<feature type="region of interest" description="Disordered" evidence="1">
    <location>
        <begin position="344"/>
        <end position="518"/>
    </location>
</feature>
<keyword evidence="2" id="KW-0472">Membrane</keyword>
<evidence type="ECO:0000256" key="1">
    <source>
        <dbReference type="SAM" id="MobiDB-lite"/>
    </source>
</evidence>
<feature type="region of interest" description="Disordered" evidence="1">
    <location>
        <begin position="120"/>
        <end position="217"/>
    </location>
</feature>
<feature type="region of interest" description="Disordered" evidence="1">
    <location>
        <begin position="252"/>
        <end position="295"/>
    </location>
</feature>
<proteinExistence type="predicted"/>
<feature type="compositionally biased region" description="Polar residues" evidence="1">
    <location>
        <begin position="366"/>
        <end position="386"/>
    </location>
</feature>
<feature type="compositionally biased region" description="Low complexity" evidence="1">
    <location>
        <begin position="499"/>
        <end position="514"/>
    </location>
</feature>